<dbReference type="AlphaFoldDB" id="A0A177VGR2"/>
<proteinExistence type="inferred from homology"/>
<evidence type="ECO:0000256" key="8">
    <source>
        <dbReference type="SAM" id="Phobius"/>
    </source>
</evidence>
<keyword evidence="5" id="KW-0560">Oxidoreductase</keyword>
<dbReference type="GO" id="GO:0004601">
    <property type="term" value="F:peroxidase activity"/>
    <property type="evidence" value="ECO:0007669"/>
    <property type="project" value="UniProtKB-KW"/>
</dbReference>
<dbReference type="Gene3D" id="1.10.489.10">
    <property type="entry name" value="Chloroperoxidase-like"/>
    <property type="match status" value="1"/>
</dbReference>
<evidence type="ECO:0000256" key="7">
    <source>
        <dbReference type="ARBA" id="ARBA00025795"/>
    </source>
</evidence>
<feature type="transmembrane region" description="Helical" evidence="8">
    <location>
        <begin position="169"/>
        <end position="189"/>
    </location>
</feature>
<keyword evidence="13" id="KW-1185">Reference proteome</keyword>
<evidence type="ECO:0000256" key="5">
    <source>
        <dbReference type="ARBA" id="ARBA00023002"/>
    </source>
</evidence>
<dbReference type="InterPro" id="IPR000028">
    <property type="entry name" value="Chloroperoxidase"/>
</dbReference>
<protein>
    <recommendedName>
        <fullName evidence="9">Heme haloperoxidase family profile domain-containing protein</fullName>
    </recommendedName>
</protein>
<keyword evidence="8" id="KW-1133">Transmembrane helix</keyword>
<dbReference type="Proteomes" id="UP000836402">
    <property type="component" value="Unassembled WGS sequence"/>
</dbReference>
<reference evidence="11" key="1">
    <citation type="submission" date="2016-04" db="EMBL/GenBank/DDBJ databases">
        <authorList>
            <person name="Nguyen H.D."/>
            <person name="Kesanakurti P."/>
            <person name="Cullis J."/>
            <person name="Levesque C.A."/>
            <person name="Hambleton S."/>
        </authorList>
    </citation>
    <scope>NUCLEOTIDE SEQUENCE</scope>
    <source>
        <strain evidence="11">DAOMC 238032</strain>
    </source>
</reference>
<evidence type="ECO:0000313" key="11">
    <source>
        <dbReference type="EMBL" id="KAE8248403.1"/>
    </source>
</evidence>
<evidence type="ECO:0000256" key="6">
    <source>
        <dbReference type="ARBA" id="ARBA00023004"/>
    </source>
</evidence>
<reference evidence="10" key="3">
    <citation type="submission" date="2020-10" db="EMBL/GenBank/DDBJ databases">
        <authorList>
            <person name="Sedaghatjoo S."/>
        </authorList>
    </citation>
    <scope>NUCLEOTIDE SEQUENCE</scope>
    <source>
        <strain evidence="10">AZH3</strain>
    </source>
</reference>
<keyword evidence="8" id="KW-0472">Membrane</keyword>
<keyword evidence="6" id="KW-0408">Iron</keyword>
<name>A0A177VGR2_9BASI</name>
<dbReference type="PANTHER" id="PTHR33577:SF1">
    <property type="entry name" value="HEME HALOPEROXIDASE FAMILY PROFILE DOMAIN-CONTAINING PROTEIN"/>
    <property type="match status" value="1"/>
</dbReference>
<organism evidence="11 12">
    <name type="scientific">Tilletia caries</name>
    <name type="common">wheat bunt fungus</name>
    <dbReference type="NCBI Taxonomy" id="13290"/>
    <lineage>
        <taxon>Eukaryota</taxon>
        <taxon>Fungi</taxon>
        <taxon>Dikarya</taxon>
        <taxon>Basidiomycota</taxon>
        <taxon>Ustilaginomycotina</taxon>
        <taxon>Exobasidiomycetes</taxon>
        <taxon>Tilletiales</taxon>
        <taxon>Tilletiaceae</taxon>
        <taxon>Tilletia</taxon>
    </lineage>
</organism>
<gene>
    <name evidence="11" type="ORF">A4X03_0g6784</name>
    <name evidence="10" type="ORF">JKIAZH3_G1055</name>
</gene>
<comment type="caution">
    <text evidence="11">The sequence shown here is derived from an EMBL/GenBank/DDBJ whole genome shotgun (WGS) entry which is preliminary data.</text>
</comment>
<accession>A0A177VGR2</accession>
<evidence type="ECO:0000313" key="13">
    <source>
        <dbReference type="Proteomes" id="UP000836402"/>
    </source>
</evidence>
<evidence type="ECO:0000256" key="2">
    <source>
        <dbReference type="ARBA" id="ARBA00022559"/>
    </source>
</evidence>
<dbReference type="SUPFAM" id="SSF47571">
    <property type="entry name" value="Cloroperoxidase"/>
    <property type="match status" value="1"/>
</dbReference>
<evidence type="ECO:0000313" key="10">
    <source>
        <dbReference type="EMBL" id="CAD6913396.1"/>
    </source>
</evidence>
<dbReference type="Proteomes" id="UP000077671">
    <property type="component" value="Unassembled WGS sequence"/>
</dbReference>
<keyword evidence="8" id="KW-0812">Transmembrane</keyword>
<dbReference type="PROSITE" id="PS51405">
    <property type="entry name" value="HEME_HALOPEROXIDASE"/>
    <property type="match status" value="1"/>
</dbReference>
<evidence type="ECO:0000256" key="4">
    <source>
        <dbReference type="ARBA" id="ARBA00022723"/>
    </source>
</evidence>
<dbReference type="EMBL" id="CAJHJG010001571">
    <property type="protein sequence ID" value="CAD6913396.1"/>
    <property type="molecule type" value="Genomic_DNA"/>
</dbReference>
<dbReference type="EMBL" id="LWDD02001400">
    <property type="protein sequence ID" value="KAE8248403.1"/>
    <property type="molecule type" value="Genomic_DNA"/>
</dbReference>
<feature type="domain" description="Heme haloperoxidase family profile" evidence="9">
    <location>
        <begin position="1"/>
        <end position="192"/>
    </location>
</feature>
<dbReference type="GO" id="GO:0046872">
    <property type="term" value="F:metal ion binding"/>
    <property type="evidence" value="ECO:0007669"/>
    <property type="project" value="UniProtKB-KW"/>
</dbReference>
<evidence type="ECO:0000256" key="1">
    <source>
        <dbReference type="ARBA" id="ARBA00001970"/>
    </source>
</evidence>
<keyword evidence="4" id="KW-0479">Metal-binding</keyword>
<keyword evidence="3" id="KW-0349">Heme</keyword>
<evidence type="ECO:0000259" key="9">
    <source>
        <dbReference type="PROSITE" id="PS51405"/>
    </source>
</evidence>
<comment type="similarity">
    <text evidence="7">Belongs to the chloroperoxidase family.</text>
</comment>
<comment type="cofactor">
    <cofactor evidence="1">
        <name>heme b</name>
        <dbReference type="ChEBI" id="CHEBI:60344"/>
    </cofactor>
</comment>
<dbReference type="InterPro" id="IPR036851">
    <property type="entry name" value="Chloroperoxidase-like_sf"/>
</dbReference>
<sequence length="192" mass="20755">MSRMSSTFPGRDIRGPCPSLNVLSDHGYFNRDGSVSLTHAIEVVSQLSGISPELGAVLPAYAVVFTGNILDGTWSIGGRVQYELLGSVSNLLAGEPEGINSHTVFKGDAPVSRTDYYTNNRNDYTSQPAFFKQLVGIAGPHKGGEDAYAREVLARHRTLRFNHSTSTNLYFFLSAFGGLVVTTAAHDFIVNP</sequence>
<evidence type="ECO:0000256" key="3">
    <source>
        <dbReference type="ARBA" id="ARBA00022617"/>
    </source>
</evidence>
<dbReference type="Pfam" id="PF01328">
    <property type="entry name" value="Peroxidase_2"/>
    <property type="match status" value="1"/>
</dbReference>
<keyword evidence="2" id="KW-0575">Peroxidase</keyword>
<reference evidence="11" key="2">
    <citation type="journal article" date="2019" name="IMA Fungus">
        <title>Genome sequencing and comparison of five Tilletia species to identify candidate genes for the detection of regulated species infecting wheat.</title>
        <authorList>
            <person name="Nguyen H.D.T."/>
            <person name="Sultana T."/>
            <person name="Kesanakurti P."/>
            <person name="Hambleton S."/>
        </authorList>
    </citation>
    <scope>NUCLEOTIDE SEQUENCE</scope>
    <source>
        <strain evidence="11">DAOMC 238032</strain>
    </source>
</reference>
<dbReference type="PANTHER" id="PTHR33577">
    <property type="entry name" value="STERIGMATOCYSTIN BIOSYNTHESIS PEROXIDASE STCC-RELATED"/>
    <property type="match status" value="1"/>
</dbReference>
<evidence type="ECO:0000313" key="12">
    <source>
        <dbReference type="Proteomes" id="UP000077671"/>
    </source>
</evidence>